<keyword evidence="1" id="KW-0479">Metal-binding</keyword>
<dbReference type="AlphaFoldDB" id="A0A917EQD5"/>
<evidence type="ECO:0000256" key="1">
    <source>
        <dbReference type="ARBA" id="ARBA00022723"/>
    </source>
</evidence>
<dbReference type="PANTHER" id="PTHR33542">
    <property type="entry name" value="SIROHYDROCHLORIN FERROCHELATASE, CHLOROPLASTIC"/>
    <property type="match status" value="1"/>
</dbReference>
<proteinExistence type="predicted"/>
<dbReference type="Pfam" id="PF01903">
    <property type="entry name" value="CbiX"/>
    <property type="match status" value="2"/>
</dbReference>
<keyword evidence="4" id="KW-1185">Reference proteome</keyword>
<evidence type="ECO:0000313" key="3">
    <source>
        <dbReference type="EMBL" id="GGE71157.1"/>
    </source>
</evidence>
<dbReference type="CDD" id="cd03414">
    <property type="entry name" value="CbiX_SirB_C"/>
    <property type="match status" value="1"/>
</dbReference>
<dbReference type="Gene3D" id="3.40.50.1400">
    <property type="match status" value="2"/>
</dbReference>
<keyword evidence="2" id="KW-0456">Lyase</keyword>
<dbReference type="GO" id="GO:0016829">
    <property type="term" value="F:lyase activity"/>
    <property type="evidence" value="ECO:0007669"/>
    <property type="project" value="UniProtKB-KW"/>
</dbReference>
<dbReference type="EMBL" id="BMFK01000001">
    <property type="protein sequence ID" value="GGE71157.1"/>
    <property type="molecule type" value="Genomic_DNA"/>
</dbReference>
<protein>
    <submittedName>
        <fullName evidence="3">Cobalamin biosynthesis protein CbiX</fullName>
    </submittedName>
</protein>
<sequence>MEAVLFVCHGSRVKKACEQAKSFVETSIASMGHVPIKEICFLELAEPSIEQGVAACVRQGATSIAVVPVLLLTAVHAKKDIPEELHHVWRKYQQITMTYGRPFGVHETIIPILEERIHAETVPPEGATVLLVGRGSSDADVKHDLEEIAWMLEKYGMYTRVDTCYLAAATPRFEEKLAELVSTEKHVIVVPYLLFTGLLMNGMEREVRQYENVTLCQYLGYHPALQQILIDRAEEARNGLYRMEEEGLVKHS</sequence>
<gene>
    <name evidence="3" type="ORF">GCM10007140_21300</name>
</gene>
<name>A0A917EQD5_9BACI</name>
<dbReference type="PANTHER" id="PTHR33542:SF3">
    <property type="entry name" value="SIROHYDROCHLORIN FERROCHELATASE, CHLOROPLASTIC"/>
    <property type="match status" value="1"/>
</dbReference>
<accession>A0A917EQD5</accession>
<dbReference type="CDD" id="cd03416">
    <property type="entry name" value="CbiX_SirB_N"/>
    <property type="match status" value="1"/>
</dbReference>
<dbReference type="InterPro" id="IPR002762">
    <property type="entry name" value="CbiX-like"/>
</dbReference>
<dbReference type="InterPro" id="IPR050963">
    <property type="entry name" value="Sirohydro_Cobaltochel/CbiX"/>
</dbReference>
<reference evidence="3" key="1">
    <citation type="journal article" date="2014" name="Int. J. Syst. Evol. Microbiol.">
        <title>Complete genome sequence of Corynebacterium casei LMG S-19264T (=DSM 44701T), isolated from a smear-ripened cheese.</title>
        <authorList>
            <consortium name="US DOE Joint Genome Institute (JGI-PGF)"/>
            <person name="Walter F."/>
            <person name="Albersmeier A."/>
            <person name="Kalinowski J."/>
            <person name="Ruckert C."/>
        </authorList>
    </citation>
    <scope>NUCLEOTIDE SEQUENCE</scope>
    <source>
        <strain evidence="3">CGMCC 1.12698</strain>
    </source>
</reference>
<dbReference type="GO" id="GO:0046872">
    <property type="term" value="F:metal ion binding"/>
    <property type="evidence" value="ECO:0007669"/>
    <property type="project" value="UniProtKB-KW"/>
</dbReference>
<dbReference type="Proteomes" id="UP000605259">
    <property type="component" value="Unassembled WGS sequence"/>
</dbReference>
<dbReference type="RefSeq" id="WP_188388336.1">
    <property type="nucleotide sequence ID" value="NZ_BMFK01000001.1"/>
</dbReference>
<organism evidence="3 4">
    <name type="scientific">Priestia taiwanensis</name>
    <dbReference type="NCBI Taxonomy" id="1347902"/>
    <lineage>
        <taxon>Bacteria</taxon>
        <taxon>Bacillati</taxon>
        <taxon>Bacillota</taxon>
        <taxon>Bacilli</taxon>
        <taxon>Bacillales</taxon>
        <taxon>Bacillaceae</taxon>
        <taxon>Priestia</taxon>
    </lineage>
</organism>
<evidence type="ECO:0000313" key="4">
    <source>
        <dbReference type="Proteomes" id="UP000605259"/>
    </source>
</evidence>
<reference evidence="3" key="2">
    <citation type="submission" date="2020-09" db="EMBL/GenBank/DDBJ databases">
        <authorList>
            <person name="Sun Q."/>
            <person name="Zhou Y."/>
        </authorList>
    </citation>
    <scope>NUCLEOTIDE SEQUENCE</scope>
    <source>
        <strain evidence="3">CGMCC 1.12698</strain>
    </source>
</reference>
<evidence type="ECO:0000256" key="2">
    <source>
        <dbReference type="ARBA" id="ARBA00023239"/>
    </source>
</evidence>
<dbReference type="SUPFAM" id="SSF53800">
    <property type="entry name" value="Chelatase"/>
    <property type="match status" value="1"/>
</dbReference>
<comment type="caution">
    <text evidence="3">The sequence shown here is derived from an EMBL/GenBank/DDBJ whole genome shotgun (WGS) entry which is preliminary data.</text>
</comment>